<sequence length="81" mass="9140">TPPVLISIGLKVCGPFELAVRLFHQRCLQMRSPHKNSREVTRKDGLQIRRAGGNRLPREVVDSDDRHAPMVRSYIGKSPPP</sequence>
<feature type="region of interest" description="Disordered" evidence="1">
    <location>
        <begin position="51"/>
        <end position="81"/>
    </location>
</feature>
<accession>A0AA38HJX7</accession>
<dbReference type="Proteomes" id="UP001168821">
    <property type="component" value="Unassembled WGS sequence"/>
</dbReference>
<evidence type="ECO:0000256" key="1">
    <source>
        <dbReference type="SAM" id="MobiDB-lite"/>
    </source>
</evidence>
<dbReference type="AlphaFoldDB" id="A0AA38HJX7"/>
<name>A0AA38HJX7_9CUCU</name>
<keyword evidence="3" id="KW-1185">Reference proteome</keyword>
<protein>
    <submittedName>
        <fullName evidence="2">Uncharacterized protein</fullName>
    </submittedName>
</protein>
<organism evidence="2 3">
    <name type="scientific">Zophobas morio</name>
    <dbReference type="NCBI Taxonomy" id="2755281"/>
    <lineage>
        <taxon>Eukaryota</taxon>
        <taxon>Metazoa</taxon>
        <taxon>Ecdysozoa</taxon>
        <taxon>Arthropoda</taxon>
        <taxon>Hexapoda</taxon>
        <taxon>Insecta</taxon>
        <taxon>Pterygota</taxon>
        <taxon>Neoptera</taxon>
        <taxon>Endopterygota</taxon>
        <taxon>Coleoptera</taxon>
        <taxon>Polyphaga</taxon>
        <taxon>Cucujiformia</taxon>
        <taxon>Tenebrionidae</taxon>
        <taxon>Zophobas</taxon>
    </lineage>
</organism>
<feature type="non-terminal residue" evidence="2">
    <location>
        <position position="1"/>
    </location>
</feature>
<proteinExistence type="predicted"/>
<feature type="compositionally biased region" description="Basic and acidic residues" evidence="1">
    <location>
        <begin position="56"/>
        <end position="68"/>
    </location>
</feature>
<evidence type="ECO:0000313" key="3">
    <source>
        <dbReference type="Proteomes" id="UP001168821"/>
    </source>
</evidence>
<dbReference type="EMBL" id="JALNTZ010001608">
    <property type="protein sequence ID" value="KAJ3623665.1"/>
    <property type="molecule type" value="Genomic_DNA"/>
</dbReference>
<comment type="caution">
    <text evidence="2">The sequence shown here is derived from an EMBL/GenBank/DDBJ whole genome shotgun (WGS) entry which is preliminary data.</text>
</comment>
<evidence type="ECO:0000313" key="2">
    <source>
        <dbReference type="EMBL" id="KAJ3623665.1"/>
    </source>
</evidence>
<reference evidence="2" key="1">
    <citation type="journal article" date="2023" name="G3 (Bethesda)">
        <title>Whole genome assemblies of Zophobas morio and Tenebrio molitor.</title>
        <authorList>
            <person name="Kaur S."/>
            <person name="Stinson S.A."/>
            <person name="diCenzo G.C."/>
        </authorList>
    </citation>
    <scope>NUCLEOTIDE SEQUENCE</scope>
    <source>
        <strain evidence="2">QUZm001</strain>
    </source>
</reference>
<gene>
    <name evidence="2" type="ORF">Zmor_004339</name>
</gene>